<name>A0ABP0TGW8_9BRYO</name>
<accession>A0ABP0TGW8</accession>
<evidence type="ECO:0000313" key="3">
    <source>
        <dbReference type="Proteomes" id="UP001497512"/>
    </source>
</evidence>
<feature type="compositionally biased region" description="Polar residues" evidence="1">
    <location>
        <begin position="28"/>
        <end position="45"/>
    </location>
</feature>
<sequence>MSESSTDASSCRASPAGPYRPPHMRLLHNNNNPEQAPNSRSSASLRTPHKVLSGQLVSLQPKFSVTCFSARNALNADQPRTTTDRSSTSATTELALEDVLLKRFRTNQPSWVPESFQSDRLQIFLFDSRIPSPPSTMSSHDELGQRLEVNSTPLSPPPASSKSWSIPGAAITAAATDRPKVCGDWETSNYSDVLVRTLKQIADSTTRGSFSAVPLQRPRLKIEVRVAKCFFKDFFSGAVAGADWYKRGSSYDWTSTFSIPQLEEQFSSRQLHHQAITETTTMDNIVRAQAYVRQAPHGFKELPGAPQSERTIIVQFHDTLSSDVKGTAVKIRYPAADPKMMIEAGFAKEKDEGHETMEEEEQHHGLSEADHLAAGREEDQQCANDIKLLPKFSVKHHRRTRECIVQFLREGRGADFRLAVITKNKVPKESSTSSDPAILEWVKQAWDSRTAGSLVFPPNPRFKIRLVRYKDIIHQYYSENSKVSMLKIRQVNEDQGGVASKVQNFFEINLQCLQIEKHWIADLEEENLVAIEQMAYELVEEATKLTDSMGEVYIPY</sequence>
<feature type="compositionally biased region" description="Polar residues" evidence="1">
    <location>
        <begin position="1"/>
        <end position="12"/>
    </location>
</feature>
<protein>
    <submittedName>
        <fullName evidence="2">Uncharacterized protein</fullName>
    </submittedName>
</protein>
<organism evidence="2 3">
    <name type="scientific">Sphagnum troendelagicum</name>
    <dbReference type="NCBI Taxonomy" id="128251"/>
    <lineage>
        <taxon>Eukaryota</taxon>
        <taxon>Viridiplantae</taxon>
        <taxon>Streptophyta</taxon>
        <taxon>Embryophyta</taxon>
        <taxon>Bryophyta</taxon>
        <taxon>Sphagnophytina</taxon>
        <taxon>Sphagnopsida</taxon>
        <taxon>Sphagnales</taxon>
        <taxon>Sphagnaceae</taxon>
        <taxon>Sphagnum</taxon>
    </lineage>
</organism>
<reference evidence="2" key="1">
    <citation type="submission" date="2024-02" db="EMBL/GenBank/DDBJ databases">
        <authorList>
            <consortium name="ELIXIR-Norway"/>
            <consortium name="Elixir Norway"/>
        </authorList>
    </citation>
    <scope>NUCLEOTIDE SEQUENCE</scope>
</reference>
<gene>
    <name evidence="2" type="ORF">CSSPTR1EN2_LOCUS3446</name>
</gene>
<dbReference type="EMBL" id="OZ019903">
    <property type="protein sequence ID" value="CAK9196383.1"/>
    <property type="molecule type" value="Genomic_DNA"/>
</dbReference>
<evidence type="ECO:0000313" key="2">
    <source>
        <dbReference type="EMBL" id="CAK9196383.1"/>
    </source>
</evidence>
<dbReference type="Proteomes" id="UP001497512">
    <property type="component" value="Chromosome 11"/>
</dbReference>
<keyword evidence="3" id="KW-1185">Reference proteome</keyword>
<feature type="region of interest" description="Disordered" evidence="1">
    <location>
        <begin position="1"/>
        <end position="45"/>
    </location>
</feature>
<evidence type="ECO:0000256" key="1">
    <source>
        <dbReference type="SAM" id="MobiDB-lite"/>
    </source>
</evidence>
<proteinExistence type="predicted"/>